<dbReference type="AlphaFoldDB" id="A0A9N7UBD2"/>
<dbReference type="Proteomes" id="UP001153269">
    <property type="component" value="Unassembled WGS sequence"/>
</dbReference>
<evidence type="ECO:0000313" key="2">
    <source>
        <dbReference type="EMBL" id="CAB1428285.1"/>
    </source>
</evidence>
<proteinExistence type="predicted"/>
<sequence>MPTRHRIRHYHYYQLARYRIRHTGSTIATSDARSTNRNPWCGHSGPGSAGDKAKGLGEGVKCDVGERSRTQELDNWGSPVVSATRMQAKQTGRSGRQVGQAEQLKCPCEHFTWLGSLHLLSHTCVFSSSPTYSHTPSPYLHLLFILVLLLS</sequence>
<organism evidence="2 3">
    <name type="scientific">Pleuronectes platessa</name>
    <name type="common">European plaice</name>
    <dbReference type="NCBI Taxonomy" id="8262"/>
    <lineage>
        <taxon>Eukaryota</taxon>
        <taxon>Metazoa</taxon>
        <taxon>Chordata</taxon>
        <taxon>Craniata</taxon>
        <taxon>Vertebrata</taxon>
        <taxon>Euteleostomi</taxon>
        <taxon>Actinopterygii</taxon>
        <taxon>Neopterygii</taxon>
        <taxon>Teleostei</taxon>
        <taxon>Neoteleostei</taxon>
        <taxon>Acanthomorphata</taxon>
        <taxon>Carangaria</taxon>
        <taxon>Pleuronectiformes</taxon>
        <taxon>Pleuronectoidei</taxon>
        <taxon>Pleuronectidae</taxon>
        <taxon>Pleuronectes</taxon>
    </lineage>
</organism>
<evidence type="ECO:0000313" key="3">
    <source>
        <dbReference type="Proteomes" id="UP001153269"/>
    </source>
</evidence>
<dbReference type="EMBL" id="CADEAL010001035">
    <property type="protein sequence ID" value="CAB1428285.1"/>
    <property type="molecule type" value="Genomic_DNA"/>
</dbReference>
<protein>
    <submittedName>
        <fullName evidence="2">Uncharacterized protein</fullName>
    </submittedName>
</protein>
<gene>
    <name evidence="2" type="ORF">PLEPLA_LOCUS16251</name>
</gene>
<feature type="compositionally biased region" description="Polar residues" evidence="1">
    <location>
        <begin position="28"/>
        <end position="38"/>
    </location>
</feature>
<feature type="region of interest" description="Disordered" evidence="1">
    <location>
        <begin position="28"/>
        <end position="55"/>
    </location>
</feature>
<evidence type="ECO:0000256" key="1">
    <source>
        <dbReference type="SAM" id="MobiDB-lite"/>
    </source>
</evidence>
<keyword evidence="3" id="KW-1185">Reference proteome</keyword>
<accession>A0A9N7UBD2</accession>
<name>A0A9N7UBD2_PLEPL</name>
<comment type="caution">
    <text evidence="2">The sequence shown here is derived from an EMBL/GenBank/DDBJ whole genome shotgun (WGS) entry which is preliminary data.</text>
</comment>
<reference evidence="2" key="1">
    <citation type="submission" date="2020-03" db="EMBL/GenBank/DDBJ databases">
        <authorList>
            <person name="Weist P."/>
        </authorList>
    </citation>
    <scope>NUCLEOTIDE SEQUENCE</scope>
</reference>